<dbReference type="AlphaFoldDB" id="F9GFB5"/>
<proteinExistence type="predicted"/>
<accession>F9GFB5</accession>
<sequence length="59" mass="6277">MGHEGRDLDGEHSRCSSGHVTATLYATPLCGGAVNPGSGADLTHRVTRYEESLCNRGEF</sequence>
<name>F9GFB5_FUSOF</name>
<reference evidence="1" key="1">
    <citation type="journal article" date="2012" name="Mol. Plant Microbe Interact.">
        <title>A highly conserved effector in Fusarium oxysporum is required for full virulence on Arabidopsis.</title>
        <authorList>
            <person name="Thatcher L.F."/>
            <person name="Gardiner D.M."/>
            <person name="Kazan K."/>
            <person name="Manners J."/>
        </authorList>
    </citation>
    <scope>NUCLEOTIDE SEQUENCE [LARGE SCALE GENOMIC DNA]</scope>
    <source>
        <strain evidence="1">Fo5176</strain>
    </source>
</reference>
<evidence type="ECO:0000313" key="1">
    <source>
        <dbReference type="EMBL" id="EGU72105.1"/>
    </source>
</evidence>
<protein>
    <submittedName>
        <fullName evidence="1">Uncharacterized protein</fullName>
    </submittedName>
</protein>
<gene>
    <name evidence="1" type="ORF">FOXB_17349</name>
</gene>
<organism evidence="1">
    <name type="scientific">Fusarium oxysporum (strain Fo5176)</name>
    <name type="common">Fusarium vascular wilt</name>
    <dbReference type="NCBI Taxonomy" id="660025"/>
    <lineage>
        <taxon>Eukaryota</taxon>
        <taxon>Fungi</taxon>
        <taxon>Dikarya</taxon>
        <taxon>Ascomycota</taxon>
        <taxon>Pezizomycotina</taxon>
        <taxon>Sordariomycetes</taxon>
        <taxon>Hypocreomycetidae</taxon>
        <taxon>Hypocreales</taxon>
        <taxon>Nectriaceae</taxon>
        <taxon>Fusarium</taxon>
        <taxon>Fusarium oxysporum species complex</taxon>
    </lineage>
</organism>
<comment type="caution">
    <text evidence="1">The sequence shown here is derived from an EMBL/GenBank/DDBJ whole genome shotgun (WGS) entry which is preliminary data.</text>
</comment>
<dbReference type="EMBL" id="AFQF01006928">
    <property type="protein sequence ID" value="EGU72105.1"/>
    <property type="molecule type" value="Genomic_DNA"/>
</dbReference>